<dbReference type="AlphaFoldDB" id="A0A5C4R1D3"/>
<sequence>MATGTAVIYHYFEKDSVYRDNLTYFLSTAIHAQADYYIIISGECSLTLPHFDNVKYIYTENINNDFGGYATYVKNHYKESYNFYIFVNSSVRGPFTPPYLSRSWTEIFTSKLKGNVHLVGASINILPECSNFKSQYNEMFLSECNRSHVQTTSYALTREALNHLVKIDFYKSNEAYNKFDVILAYELRLSNEIFRKGWSFDSILPVYSRFNCEDSAIMFKNTTAREGDVLWRSAFFGRSLSPLEVVFVKTNRDMIDETDLASFTFTGIHDRALTANWHAAADLLQRSYIQSSKPKDLSNDEKPTARLFKIARNLKRQVTKRYVKGSKEL</sequence>
<evidence type="ECO:0000313" key="1">
    <source>
        <dbReference type="EMBL" id="TNH37618.1"/>
    </source>
</evidence>
<dbReference type="EMBL" id="VDDC01000064">
    <property type="protein sequence ID" value="TNH37618.1"/>
    <property type="molecule type" value="Genomic_DNA"/>
</dbReference>
<gene>
    <name evidence="1" type="ORF">FHD67_19345</name>
</gene>
<protein>
    <submittedName>
        <fullName evidence="1">Uncharacterized protein</fullName>
    </submittedName>
</protein>
<comment type="caution">
    <text evidence="1">The sequence shown here is derived from an EMBL/GenBank/DDBJ whole genome shotgun (WGS) entry which is preliminary data.</text>
</comment>
<dbReference type="Proteomes" id="UP000304880">
    <property type="component" value="Unassembled WGS sequence"/>
</dbReference>
<organism evidence="1 2">
    <name type="scientific">Paracoccus haeundaensis</name>
    <dbReference type="NCBI Taxonomy" id="225362"/>
    <lineage>
        <taxon>Bacteria</taxon>
        <taxon>Pseudomonadati</taxon>
        <taxon>Pseudomonadota</taxon>
        <taxon>Alphaproteobacteria</taxon>
        <taxon>Rhodobacterales</taxon>
        <taxon>Paracoccaceae</taxon>
        <taxon>Paracoccus</taxon>
    </lineage>
</organism>
<keyword evidence="2" id="KW-1185">Reference proteome</keyword>
<proteinExistence type="predicted"/>
<reference evidence="1 2" key="1">
    <citation type="submission" date="2019-06" db="EMBL/GenBank/DDBJ databases">
        <authorList>
            <person name="Li J."/>
        </authorList>
    </citation>
    <scope>NUCLEOTIDE SEQUENCE [LARGE SCALE GENOMIC DNA]</scope>
    <source>
        <strain evidence="1 2">CGMCC 1.8012</strain>
    </source>
</reference>
<evidence type="ECO:0000313" key="2">
    <source>
        <dbReference type="Proteomes" id="UP000304880"/>
    </source>
</evidence>
<dbReference type="RefSeq" id="WP_139599744.1">
    <property type="nucleotide sequence ID" value="NZ_VDDC01000064.1"/>
</dbReference>
<name>A0A5C4R1D3_9RHOB</name>
<accession>A0A5C4R1D3</accession>